<dbReference type="AlphaFoldDB" id="A0A433SH45"/>
<comment type="caution">
    <text evidence="1">The sequence shown here is derived from an EMBL/GenBank/DDBJ whole genome shotgun (WGS) entry which is preliminary data.</text>
</comment>
<reference evidence="1 2" key="1">
    <citation type="submission" date="2018-01" db="EMBL/GenBank/DDBJ databases">
        <title>Saezia sanguinis gen. nov., sp. nov., in the order Burkholderiales isolated from human blood.</title>
        <authorList>
            <person name="Medina-Pascual M.J."/>
            <person name="Valdezate S."/>
            <person name="Monzon S."/>
            <person name="Cuesta I."/>
            <person name="Carrasco G."/>
            <person name="Villalon P."/>
            <person name="Saez-Nieto J.A."/>
        </authorList>
    </citation>
    <scope>NUCLEOTIDE SEQUENCE [LARGE SCALE GENOMIC DNA]</scope>
    <source>
        <strain evidence="1 2">CNM695-12</strain>
    </source>
</reference>
<organism evidence="1 2">
    <name type="scientific">Saezia sanguinis</name>
    <dbReference type="NCBI Taxonomy" id="1965230"/>
    <lineage>
        <taxon>Bacteria</taxon>
        <taxon>Pseudomonadati</taxon>
        <taxon>Pseudomonadota</taxon>
        <taxon>Betaproteobacteria</taxon>
        <taxon>Burkholderiales</taxon>
        <taxon>Saeziaceae</taxon>
        <taxon>Saezia</taxon>
    </lineage>
</organism>
<dbReference type="InterPro" id="IPR007523">
    <property type="entry name" value="NDUFAF3/AAMDC"/>
</dbReference>
<dbReference type="PANTHER" id="PTHR21192:SF2">
    <property type="entry name" value="NADH DEHYDROGENASE [UBIQUINONE] 1 ALPHA SUBCOMPLEX ASSEMBLY FACTOR 3"/>
    <property type="match status" value="1"/>
</dbReference>
<sequence length="127" mass="14404">MDFQSDTAFQHRITAYGPGWIEVDGERQNSSLLLSSKTGILSWPYPRFDTLDEQAFSQLLQYRPQIIVFGSGSQLRFPRPTWIKALIQQQIGVETMDLYAACRTYNILASEGRNTIFAALIESPDTP</sequence>
<proteinExistence type="predicted"/>
<dbReference type="PANTHER" id="PTHR21192">
    <property type="entry name" value="NUCLEAR PROTEIN E3-3"/>
    <property type="match status" value="1"/>
</dbReference>
<keyword evidence="2" id="KW-1185">Reference proteome</keyword>
<dbReference type="OrthoDB" id="9800373at2"/>
<dbReference type="CDD" id="cd05560">
    <property type="entry name" value="Xcc1710_like"/>
    <property type="match status" value="1"/>
</dbReference>
<dbReference type="SUPFAM" id="SSF64076">
    <property type="entry name" value="MTH938-like"/>
    <property type="match status" value="1"/>
</dbReference>
<accession>A0A433SH45</accession>
<protein>
    <recommendedName>
        <fullName evidence="3">Mth938-like domain-containing protein</fullName>
    </recommendedName>
</protein>
<dbReference type="EMBL" id="PQSP01000001">
    <property type="protein sequence ID" value="RUS68026.1"/>
    <property type="molecule type" value="Genomic_DNA"/>
</dbReference>
<evidence type="ECO:0008006" key="3">
    <source>
        <dbReference type="Google" id="ProtNLM"/>
    </source>
</evidence>
<name>A0A433SH45_9BURK</name>
<dbReference type="Gene3D" id="3.40.1230.10">
    <property type="entry name" value="MTH938-like"/>
    <property type="match status" value="1"/>
</dbReference>
<dbReference type="Pfam" id="PF04430">
    <property type="entry name" value="DUF498"/>
    <property type="match status" value="1"/>
</dbReference>
<dbReference type="InterPro" id="IPR036748">
    <property type="entry name" value="MTH938-like_sf"/>
</dbReference>
<evidence type="ECO:0000313" key="2">
    <source>
        <dbReference type="Proteomes" id="UP000286947"/>
    </source>
</evidence>
<dbReference type="RefSeq" id="WP_126977860.1">
    <property type="nucleotide sequence ID" value="NZ_CAWUGC010000018.1"/>
</dbReference>
<evidence type="ECO:0000313" key="1">
    <source>
        <dbReference type="EMBL" id="RUS68026.1"/>
    </source>
</evidence>
<gene>
    <name evidence="1" type="ORF">CUZ56_00509</name>
</gene>
<dbReference type="Proteomes" id="UP000286947">
    <property type="component" value="Unassembled WGS sequence"/>
</dbReference>